<dbReference type="OrthoDB" id="165382at2759"/>
<keyword evidence="3 6" id="KW-1133">Transmembrane helix</keyword>
<evidence type="ECO:0000256" key="1">
    <source>
        <dbReference type="ARBA" id="ARBA00004141"/>
    </source>
</evidence>
<feature type="region of interest" description="Disordered" evidence="5">
    <location>
        <begin position="433"/>
        <end position="458"/>
    </location>
</feature>
<evidence type="ECO:0000256" key="6">
    <source>
        <dbReference type="SAM" id="Phobius"/>
    </source>
</evidence>
<keyword evidence="4 6" id="KW-0472">Membrane</keyword>
<feature type="compositionally biased region" description="Basic and acidic residues" evidence="5">
    <location>
        <begin position="571"/>
        <end position="585"/>
    </location>
</feature>
<sequence>MDADQEERDLAFKTFIGVVVSVCGNALISVALNVQKLAHNKLQEKQIANYFANMDEPPRWITTSSHNAFTGNTFYPDDGYSSPRTSVDLPPSSEEALEHQRFIMAMAQEQREGDSEYLRSKLWWLGISLMVLGEVGNFVAYGFAPASTIAPLGTTTLVANVIMAPLMLKEVFRKRDLLGIILAVVGAAVVVLSSNEQETALSPDLIMEALLQTRSIVYFVVTGVAIIALTAASPWYGSQSILVDLGLVAIYGGYTVLCTKSVASLLSLTLLNMFAYPISYVLILTLVITAILQIKYLNKALQRFDSTAVIPTQFVLFTVSAIIGSAVIYHDFDNMSLEQLSRFMSGCAVEFIGVYLITSKRNKLGSLALQPDKDELTSLTNEAGAFIATPRTSLDEPSDDQPTEPTSHPAEIELGGPFGSRRTNAIITQQQPHHYPNSFIPQGLHNHHPHPHQQPSDYQSILHDKHRRRSSYIRGLSLASQLVDRTNDESESPLMQLPTPSTSTSSLTSATPQNANPRSHRRTESKLNHLLSGLSTMAHDVLGGTNPPRLEEQVEEEAAAETDITPNASDQQRHDDVDLMEMGHP</sequence>
<dbReference type="Proteomes" id="UP000078561">
    <property type="component" value="Unassembled WGS sequence"/>
</dbReference>
<feature type="transmembrane region" description="Helical" evidence="6">
    <location>
        <begin position="248"/>
        <end position="268"/>
    </location>
</feature>
<name>A0A168QBH7_ABSGL</name>
<dbReference type="OMA" id="YFRQMSQ"/>
<feature type="transmembrane region" description="Helical" evidence="6">
    <location>
        <begin position="12"/>
        <end position="34"/>
    </location>
</feature>
<dbReference type="GO" id="GO:0016020">
    <property type="term" value="C:membrane"/>
    <property type="evidence" value="ECO:0007669"/>
    <property type="project" value="UniProtKB-SubCell"/>
</dbReference>
<proteinExistence type="predicted"/>
<comment type="subcellular location">
    <subcellularLocation>
        <location evidence="1">Membrane</location>
        <topology evidence="1">Multi-pass membrane protein</topology>
    </subcellularLocation>
</comment>
<dbReference type="SUPFAM" id="SSF103481">
    <property type="entry name" value="Multidrug resistance efflux transporter EmrE"/>
    <property type="match status" value="1"/>
</dbReference>
<evidence type="ECO:0000313" key="7">
    <source>
        <dbReference type="EMBL" id="SAM04180.1"/>
    </source>
</evidence>
<feature type="transmembrane region" description="Helical" evidence="6">
    <location>
        <begin position="308"/>
        <end position="328"/>
    </location>
</feature>
<evidence type="ECO:0000256" key="3">
    <source>
        <dbReference type="ARBA" id="ARBA00022989"/>
    </source>
</evidence>
<dbReference type="Pfam" id="PF05653">
    <property type="entry name" value="Mg_trans_NIPA"/>
    <property type="match status" value="1"/>
</dbReference>
<dbReference type="GO" id="GO:0015095">
    <property type="term" value="F:magnesium ion transmembrane transporter activity"/>
    <property type="evidence" value="ECO:0007669"/>
    <property type="project" value="InterPro"/>
</dbReference>
<keyword evidence="2 6" id="KW-0812">Transmembrane</keyword>
<evidence type="ECO:0000313" key="8">
    <source>
        <dbReference type="Proteomes" id="UP000078561"/>
    </source>
</evidence>
<gene>
    <name evidence="7" type="primary">ABSGL_10040.1 scaffold 11786</name>
</gene>
<keyword evidence="8" id="KW-1185">Reference proteome</keyword>
<feature type="transmembrane region" description="Helical" evidence="6">
    <location>
        <begin position="122"/>
        <end position="143"/>
    </location>
</feature>
<feature type="transmembrane region" description="Helical" evidence="6">
    <location>
        <begin position="274"/>
        <end position="296"/>
    </location>
</feature>
<dbReference type="InterPro" id="IPR008521">
    <property type="entry name" value="Mg_trans_NIPA"/>
</dbReference>
<dbReference type="PANTHER" id="PTHR12570:SF65">
    <property type="entry name" value="MAGNESIUM TRANSPORTER NIPA9-RELATED"/>
    <property type="match status" value="1"/>
</dbReference>
<evidence type="ECO:0000256" key="5">
    <source>
        <dbReference type="SAM" id="MobiDB-lite"/>
    </source>
</evidence>
<reference evidence="7" key="1">
    <citation type="submission" date="2016-04" db="EMBL/GenBank/DDBJ databases">
        <authorList>
            <person name="Evans L.H."/>
            <person name="Alamgir A."/>
            <person name="Owens N."/>
            <person name="Weber N.D."/>
            <person name="Virtaneva K."/>
            <person name="Barbian K."/>
            <person name="Babar A."/>
            <person name="Rosenke K."/>
        </authorList>
    </citation>
    <scope>NUCLEOTIDE SEQUENCE [LARGE SCALE GENOMIC DNA]</scope>
    <source>
        <strain evidence="7">CBS 101.48</strain>
    </source>
</reference>
<feature type="region of interest" description="Disordered" evidence="5">
    <location>
        <begin position="388"/>
        <end position="420"/>
    </location>
</feature>
<dbReference type="InParanoid" id="A0A168QBH7"/>
<feature type="compositionally biased region" description="Low complexity" evidence="5">
    <location>
        <begin position="492"/>
        <end position="512"/>
    </location>
</feature>
<feature type="transmembrane region" description="Helical" evidence="6">
    <location>
        <begin position="177"/>
        <end position="195"/>
    </location>
</feature>
<dbReference type="AlphaFoldDB" id="A0A168QBH7"/>
<feature type="region of interest" description="Disordered" evidence="5">
    <location>
        <begin position="484"/>
        <end position="524"/>
    </location>
</feature>
<organism evidence="7">
    <name type="scientific">Absidia glauca</name>
    <name type="common">Pin mould</name>
    <dbReference type="NCBI Taxonomy" id="4829"/>
    <lineage>
        <taxon>Eukaryota</taxon>
        <taxon>Fungi</taxon>
        <taxon>Fungi incertae sedis</taxon>
        <taxon>Mucoromycota</taxon>
        <taxon>Mucoromycotina</taxon>
        <taxon>Mucoromycetes</taxon>
        <taxon>Mucorales</taxon>
        <taxon>Cunninghamellaceae</taxon>
        <taxon>Absidia</taxon>
    </lineage>
</organism>
<evidence type="ECO:0000256" key="4">
    <source>
        <dbReference type="ARBA" id="ARBA00023136"/>
    </source>
</evidence>
<feature type="transmembrane region" description="Helical" evidence="6">
    <location>
        <begin position="215"/>
        <end position="236"/>
    </location>
</feature>
<accession>A0A168QBH7</accession>
<dbReference type="InterPro" id="IPR037185">
    <property type="entry name" value="EmrE-like"/>
</dbReference>
<dbReference type="PANTHER" id="PTHR12570">
    <property type="match status" value="1"/>
</dbReference>
<dbReference type="STRING" id="4829.A0A168QBH7"/>
<dbReference type="EMBL" id="LT554351">
    <property type="protein sequence ID" value="SAM04180.1"/>
    <property type="molecule type" value="Genomic_DNA"/>
</dbReference>
<evidence type="ECO:0000256" key="2">
    <source>
        <dbReference type="ARBA" id="ARBA00022692"/>
    </source>
</evidence>
<feature type="region of interest" description="Disordered" evidence="5">
    <location>
        <begin position="538"/>
        <end position="585"/>
    </location>
</feature>
<protein>
    <submittedName>
        <fullName evidence="7">Uncharacterized protein</fullName>
    </submittedName>
</protein>